<dbReference type="EMBL" id="WTPW01000211">
    <property type="protein sequence ID" value="KAF0534394.1"/>
    <property type="molecule type" value="Genomic_DNA"/>
</dbReference>
<evidence type="ECO:0000313" key="1">
    <source>
        <dbReference type="EMBL" id="KAF0534394.1"/>
    </source>
</evidence>
<organism evidence="1 2">
    <name type="scientific">Gigaspora margarita</name>
    <dbReference type="NCBI Taxonomy" id="4874"/>
    <lineage>
        <taxon>Eukaryota</taxon>
        <taxon>Fungi</taxon>
        <taxon>Fungi incertae sedis</taxon>
        <taxon>Mucoromycota</taxon>
        <taxon>Glomeromycotina</taxon>
        <taxon>Glomeromycetes</taxon>
        <taxon>Diversisporales</taxon>
        <taxon>Gigasporaceae</taxon>
        <taxon>Gigaspora</taxon>
    </lineage>
</organism>
<name>A0A8H4AUU9_GIGMA</name>
<dbReference type="OrthoDB" id="1658at2759"/>
<sequence>MAEHKTILSPPPHFREDILLVTMQERINLLKREIATVKESQEIEPESNSLLIRCLQTSLILICELKYISELNAEEAKNFGEEAITICD</sequence>
<dbReference type="Proteomes" id="UP000439903">
    <property type="component" value="Unassembled WGS sequence"/>
</dbReference>
<keyword evidence="2" id="KW-1185">Reference proteome</keyword>
<dbReference type="AlphaFoldDB" id="A0A8H4AUU9"/>
<reference evidence="1 2" key="1">
    <citation type="journal article" date="2019" name="Environ. Microbiol.">
        <title>At the nexus of three kingdoms: the genome of the mycorrhizal fungus Gigaspora margarita provides insights into plant, endobacterial and fungal interactions.</title>
        <authorList>
            <person name="Venice F."/>
            <person name="Ghignone S."/>
            <person name="Salvioli di Fossalunga A."/>
            <person name="Amselem J."/>
            <person name="Novero M."/>
            <person name="Xianan X."/>
            <person name="Sedzielewska Toro K."/>
            <person name="Morin E."/>
            <person name="Lipzen A."/>
            <person name="Grigoriev I.V."/>
            <person name="Henrissat B."/>
            <person name="Martin F.M."/>
            <person name="Bonfante P."/>
        </authorList>
    </citation>
    <scope>NUCLEOTIDE SEQUENCE [LARGE SCALE GENOMIC DNA]</scope>
    <source>
        <strain evidence="1 2">BEG34</strain>
    </source>
</reference>
<proteinExistence type="predicted"/>
<gene>
    <name evidence="1" type="ORF">F8M41_009975</name>
</gene>
<accession>A0A8H4AUU9</accession>
<protein>
    <submittedName>
        <fullName evidence="1">Uncharacterized protein</fullName>
    </submittedName>
</protein>
<evidence type="ECO:0000313" key="2">
    <source>
        <dbReference type="Proteomes" id="UP000439903"/>
    </source>
</evidence>
<comment type="caution">
    <text evidence="1">The sequence shown here is derived from an EMBL/GenBank/DDBJ whole genome shotgun (WGS) entry which is preliminary data.</text>
</comment>